<evidence type="ECO:0000256" key="4">
    <source>
        <dbReference type="ARBA" id="ARBA00022553"/>
    </source>
</evidence>
<dbReference type="PROSITE" id="PS50075">
    <property type="entry name" value="CARRIER"/>
    <property type="match status" value="2"/>
</dbReference>
<feature type="domain" description="Carrier" evidence="6">
    <location>
        <begin position="2044"/>
        <end position="2119"/>
    </location>
</feature>
<sequence>MNMKKKVQIKKIYPLTPMQQGMLFHALMDNESEAYFEQMSFDIKGDFSVELFEESFNSLIAKYDVLRTIFKYSNIDEPIQIVLKERRMKIHFEDIVNFQEEEKEQYIEAFKAEDRKKGFDLQKDILMRVSILKTAEDTYKIIWSHHHIIMDGWCLGIIVRDVFDNYKTIKEKLPVEVEEAYPFSNYINWLKKQDTKEALNFWKKRFEGCENETCIPKSAVKSKEEKYLSKEFNFNLDKKLIEDLKAVALASNVPVNTVYQGIWGILLQRYNNTEEAVFGLVVAGRPAEVPGIEEMMGLFINTVPVYVKNSKTMSFKELVGKIHEDSINAQSYEYCSLADIQAQTDLKQNLMDNILVIEDYPLDEFIGGLEICKYLGLEISNVQNFEQTNYDFNIDILPGENTVVQIGYNSAVYDSEFVKSIEGHFRTVAKIVGANPEVLVGNIEILTKEEKEKLLFGFNNVEMLSDRTEESKVSDNEIAIKTHYDFSKTLPQLFEENAVKDKDKTAVIFKDEKISYSQLNIKANKVARYLRKQGVDVESLVVVMLERSPLFIESVMGIWKAGGAYIPVDTNYPIQRKLGILEDSKANYVITKSEYIDEEFKANYKGNIICVDLVEDKILEEEAENLNIEIAQNNLAYVLFTSGSTGKPKGVMIEHMGMLNHIFAERDELNLDTNLVFAQNANQCFDISVWQFFGALALGGTTAIYPNDMILNSEEFTDSIIKDQVTLLEVVPSYLMVMMDYLEESKLTLENLKYLIITGEAVKPQVIKRWFELFPGIKMVNAYGPAEASDDVTQFIMDKLPENYINIPTGKPVTNMRIYIVDKDMRLCPEGVVGEICVAGIGVGRGYINDEKRTNASFFKDTFIEGSAERLYKTGDLGRWLSDGNIEFIGRNDFQVKIRGLRIELGEIESRLADFEAIKDAVVIDLEDQNGAKYLCAYFSATRNVEAIELKNYILGYLPEYMVPTYFIQLEELPLLISGKIDRKSLPKPESILDLSKEYVAAESETESQLVDIWQKILATEKIGVTDNFFDLGGHSLLAIRLISKINSELNKSISLNQLFSAPTIREMANFIDGKDKNAQFEEIKPVPEQEFYEVSSAQKRLFVINELNEEDTSYNMPVIEIFEGKFDTEKFQSVIKKLVARHEAFRTSFKVQDGNPVQIIHKEVDFNIDLYEAKEDEVKGIVDGFIEPFDLKNAPLLRVGIIKINELKHIIMIDMHHIISDGMSMDVFISEFLMLYKGIELKPLTLQYKDYSAWQNKLLKAEVMKKQEEFWLENLKGEIPVLNLPTDYSRPTVQAFDGDSVNFVADATLTERLRALATETGTTTYMMVLAAFNVLLHRYTGQDDIIIGSPIAGRTQTELEDIIGMFVNTLALRNFPNANKTFKEFVSEIKDNSLRAFENQDYQFEELIDKLQIKRDLSRNPLFDIMFVMQNTGFSKESDIKEFTFTPYDYEVKSSMFDITLNAVEDEKELKFEFEYCTKLFKKHTIENMSKHLLTLLKGIVENPNSKLADIEILDKEEKNLILKDFNNTEADYEYRRTLQELFEAQVEKTPNSIALIYGEEKLTYKELNEKVNKLAVVLRNKGVKPNDIVGIMVERSFEMIVGILGILKAGGAYMPMNPENPTERIAFMLEDSKANILLTKETYCNKDTYSNVEVVYLEDSSLYQGEAVTIENTNDFTDSAYVIYTSGSTGKPKGVLISHCSAVNILSSLQKRYPLNSDDTYLLKTAYTFDVSVAEIFGWYMDGGTLAILNQGYEKEPDKIIDAINKYNVTHINFVPSMFNLFTTLLDKETIESAKSLKYIFLAGEAVTPSIIEKYRTFDIAAKLENIYGPTEATIYSTAYSLEDYKEGINVPIGKPMENLQAYILGANDKLQPVGVIGELCIGGVGVAKGYLNNTELTNAKFVPNKFNLGTTIYRTGDIARWLPDGNIEYLGRIDHQVKIRGFRIELGEIEDALLKIEDIKEVIVLDKGETGNKFLCAYYVSQKEYSVGLLREELKKSLPDYMVPSYFIRLESMPLNQNGKVDRKALPEPEGKIDTGVEYEAPRNELEEKLVEMWQEVLGVKNIGINDNFFELGGHSLKATTLVGRIHKELGIQVPLKEVFGIGTIKGLSEYVASMENNLSEDKKAYNAIEKVEEKEFYEASSAQKRMYMLQEIDDDSTAYNLPGVLEIVGEIDVPKLNEVFLKLIERHEALRTSFFVEEDTVVQKVNSLEAVDFNIERVEAESEAEAEEKINDFIRIFNLTEAPLLRVLIISLSSERHIMCFDMHHIISDGASMAILTSEFSKLYAGEELEELKVQYKDYSAWQLKRRESEEFRKQEEYWLKEFSEEIPVLNMPTDYPRPKVKDFSGDRIIFELDNTVTEGLREIAKETGSTMYMVLLANLKVLLAKYSGQEDIVIGSPIAGRNHRDLENIIGMFVNTLAIRSKVDKELSFKSYLRTVKEKALKAYENQDYQFEELVEKLNIPRDMSRNQFFDVMFTMQNTEDIEIEMGDLTLKLMKSTQSQLNLIYPLMLLRKKTRLKLS</sequence>
<dbReference type="EMBL" id="CP002160">
    <property type="protein sequence ID" value="ADL52201.1"/>
    <property type="molecule type" value="Genomic_DNA"/>
</dbReference>
<dbReference type="SUPFAM" id="SSF47336">
    <property type="entry name" value="ACP-like"/>
    <property type="match status" value="2"/>
</dbReference>
<comment type="similarity">
    <text evidence="2">Belongs to the ATP-dependent AMP-binding enzyme family.</text>
</comment>
<dbReference type="FunFam" id="1.10.1200.10:FF:000005">
    <property type="entry name" value="Nonribosomal peptide synthetase 1"/>
    <property type="match status" value="1"/>
</dbReference>
<dbReference type="SUPFAM" id="SSF52777">
    <property type="entry name" value="CoA-dependent acyltransferases"/>
    <property type="match status" value="6"/>
</dbReference>
<dbReference type="InterPro" id="IPR025110">
    <property type="entry name" value="AMP-bd_C"/>
</dbReference>
<feature type="domain" description="Carrier" evidence="6">
    <location>
        <begin position="1001"/>
        <end position="1076"/>
    </location>
</feature>
<dbReference type="FunFam" id="3.40.50.980:FF:000001">
    <property type="entry name" value="Non-ribosomal peptide synthetase"/>
    <property type="match status" value="2"/>
</dbReference>
<dbReference type="CDD" id="cd19531">
    <property type="entry name" value="LCL_NRPS-like"/>
    <property type="match status" value="2"/>
</dbReference>
<dbReference type="GO" id="GO:0072330">
    <property type="term" value="P:monocarboxylic acid biosynthetic process"/>
    <property type="evidence" value="ECO:0007669"/>
    <property type="project" value="UniProtKB-ARBA"/>
</dbReference>
<dbReference type="GO" id="GO:0031177">
    <property type="term" value="F:phosphopantetheine binding"/>
    <property type="evidence" value="ECO:0007669"/>
    <property type="project" value="InterPro"/>
</dbReference>
<dbReference type="SUPFAM" id="SSF56801">
    <property type="entry name" value="Acetyl-CoA synthetase-like"/>
    <property type="match status" value="2"/>
</dbReference>
<dbReference type="InterPro" id="IPR006162">
    <property type="entry name" value="Ppantetheine_attach_site"/>
</dbReference>
<dbReference type="FunFam" id="3.40.50.12780:FF:000012">
    <property type="entry name" value="Non-ribosomal peptide synthetase"/>
    <property type="match status" value="2"/>
</dbReference>
<evidence type="ECO:0000259" key="6">
    <source>
        <dbReference type="PROSITE" id="PS50075"/>
    </source>
</evidence>
<name>D9SQJ5_CLOC7</name>
<dbReference type="Pfam" id="PF13193">
    <property type="entry name" value="AMP-binding_C"/>
    <property type="match status" value="1"/>
</dbReference>
<evidence type="ECO:0000256" key="5">
    <source>
        <dbReference type="ARBA" id="ARBA00023194"/>
    </source>
</evidence>
<dbReference type="GO" id="GO:0044550">
    <property type="term" value="P:secondary metabolite biosynthetic process"/>
    <property type="evidence" value="ECO:0007669"/>
    <property type="project" value="UniProtKB-ARBA"/>
</dbReference>
<dbReference type="PANTHER" id="PTHR45527:SF1">
    <property type="entry name" value="FATTY ACID SYNTHASE"/>
    <property type="match status" value="1"/>
</dbReference>
<dbReference type="NCBIfam" id="NF003417">
    <property type="entry name" value="PRK04813.1"/>
    <property type="match status" value="2"/>
</dbReference>
<dbReference type="InterPro" id="IPR042099">
    <property type="entry name" value="ANL_N_sf"/>
</dbReference>
<dbReference type="Proteomes" id="UP000002730">
    <property type="component" value="Chromosome"/>
</dbReference>
<accession>D9SQJ5</accession>
<dbReference type="InterPro" id="IPR010071">
    <property type="entry name" value="AA_adenyl_dom"/>
</dbReference>
<dbReference type="KEGG" id="ccb:Clocel_2488"/>
<evidence type="ECO:0000256" key="3">
    <source>
        <dbReference type="ARBA" id="ARBA00022450"/>
    </source>
</evidence>
<comment type="cofactor">
    <cofactor evidence="1">
        <name>pantetheine 4'-phosphate</name>
        <dbReference type="ChEBI" id="CHEBI:47942"/>
    </cofactor>
</comment>
<dbReference type="PROSITE" id="PS00012">
    <property type="entry name" value="PHOSPHOPANTETHEINE"/>
    <property type="match status" value="2"/>
</dbReference>
<dbReference type="PANTHER" id="PTHR45527">
    <property type="entry name" value="NONRIBOSOMAL PEPTIDE SYNTHETASE"/>
    <property type="match status" value="1"/>
</dbReference>
<dbReference type="OrthoDB" id="51171at2"/>
<dbReference type="eggNOG" id="COG1020">
    <property type="taxonomic scope" value="Bacteria"/>
</dbReference>
<evidence type="ECO:0000313" key="7">
    <source>
        <dbReference type="EMBL" id="ADL52201.1"/>
    </source>
</evidence>
<dbReference type="InterPro" id="IPR009081">
    <property type="entry name" value="PP-bd_ACP"/>
</dbReference>
<dbReference type="GO" id="GO:0043041">
    <property type="term" value="P:amino acid activation for nonribosomal peptide biosynthetic process"/>
    <property type="evidence" value="ECO:0007669"/>
    <property type="project" value="TreeGrafter"/>
</dbReference>
<keyword evidence="5" id="KW-0045">Antibiotic biosynthesis</keyword>
<keyword evidence="8" id="KW-1185">Reference proteome</keyword>
<dbReference type="InterPro" id="IPR020845">
    <property type="entry name" value="AMP-binding_CS"/>
</dbReference>
<dbReference type="GO" id="GO:0017000">
    <property type="term" value="P:antibiotic biosynthetic process"/>
    <property type="evidence" value="ECO:0007669"/>
    <property type="project" value="UniProtKB-KW"/>
</dbReference>
<dbReference type="InterPro" id="IPR045851">
    <property type="entry name" value="AMP-bd_C_sf"/>
</dbReference>
<dbReference type="Gene3D" id="1.10.1200.10">
    <property type="entry name" value="ACP-like"/>
    <property type="match status" value="2"/>
</dbReference>
<gene>
    <name evidence="7" type="ordered locus">Clocel_2488</name>
</gene>
<dbReference type="Pfam" id="PF00668">
    <property type="entry name" value="Condensation"/>
    <property type="match status" value="3"/>
</dbReference>
<organism evidence="7 8">
    <name type="scientific">Clostridium cellulovorans (strain ATCC 35296 / DSM 3052 / OCM 3 / 743B)</name>
    <dbReference type="NCBI Taxonomy" id="573061"/>
    <lineage>
        <taxon>Bacteria</taxon>
        <taxon>Bacillati</taxon>
        <taxon>Bacillota</taxon>
        <taxon>Clostridia</taxon>
        <taxon>Eubacteriales</taxon>
        <taxon>Clostridiaceae</taxon>
        <taxon>Clostridium</taxon>
    </lineage>
</organism>
<dbReference type="InterPro" id="IPR001242">
    <property type="entry name" value="Condensation_dom"/>
</dbReference>
<keyword evidence="4" id="KW-0597">Phosphoprotein</keyword>
<dbReference type="Gene3D" id="3.40.50.980">
    <property type="match status" value="2"/>
</dbReference>
<dbReference type="Gene3D" id="3.30.559.30">
    <property type="entry name" value="Nonribosomal peptide synthetase, condensation domain"/>
    <property type="match status" value="3"/>
</dbReference>
<dbReference type="Gene3D" id="3.30.559.10">
    <property type="entry name" value="Chloramphenicol acetyltransferase-like domain"/>
    <property type="match status" value="3"/>
</dbReference>
<dbReference type="PROSITE" id="PS00455">
    <property type="entry name" value="AMP_BINDING"/>
    <property type="match status" value="2"/>
</dbReference>
<dbReference type="FunFam" id="3.30.300.30:FF:000015">
    <property type="entry name" value="Nonribosomal peptide synthase SidD"/>
    <property type="match status" value="1"/>
</dbReference>
<dbReference type="FunFam" id="1.10.1200.10:FF:000016">
    <property type="entry name" value="Non-ribosomal peptide synthase"/>
    <property type="match status" value="1"/>
</dbReference>
<dbReference type="InterPro" id="IPR020806">
    <property type="entry name" value="PKS_PP-bd"/>
</dbReference>
<dbReference type="Gene3D" id="3.30.300.30">
    <property type="match status" value="2"/>
</dbReference>
<dbReference type="Gene3D" id="2.30.38.10">
    <property type="entry name" value="Luciferase, Domain 3"/>
    <property type="match status" value="1"/>
</dbReference>
<dbReference type="InterPro" id="IPR000873">
    <property type="entry name" value="AMP-dep_synth/lig_dom"/>
</dbReference>
<keyword evidence="3" id="KW-0596">Phosphopantetheine</keyword>
<dbReference type="HOGENOM" id="CLU_000022_0_0_9"/>
<dbReference type="InterPro" id="IPR023213">
    <property type="entry name" value="CAT-like_dom_sf"/>
</dbReference>
<protein>
    <submittedName>
        <fullName evidence="7">Amino acid adenylation domain protein</fullName>
    </submittedName>
</protein>
<dbReference type="GO" id="GO:0008610">
    <property type="term" value="P:lipid biosynthetic process"/>
    <property type="evidence" value="ECO:0007669"/>
    <property type="project" value="UniProtKB-ARBA"/>
</dbReference>
<evidence type="ECO:0000256" key="1">
    <source>
        <dbReference type="ARBA" id="ARBA00001957"/>
    </source>
</evidence>
<dbReference type="FunFam" id="3.30.300.30:FF:000010">
    <property type="entry name" value="Enterobactin synthetase component F"/>
    <property type="match status" value="1"/>
</dbReference>
<dbReference type="Gene3D" id="3.40.50.12780">
    <property type="entry name" value="N-terminal domain of ligase-like"/>
    <property type="match status" value="1"/>
</dbReference>
<evidence type="ECO:0000313" key="8">
    <source>
        <dbReference type="Proteomes" id="UP000002730"/>
    </source>
</evidence>
<dbReference type="STRING" id="573061.Clocel_2488"/>
<dbReference type="CDD" id="cd05930">
    <property type="entry name" value="A_NRPS"/>
    <property type="match status" value="2"/>
</dbReference>
<dbReference type="Pfam" id="PF00550">
    <property type="entry name" value="PP-binding"/>
    <property type="match status" value="2"/>
</dbReference>
<dbReference type="GO" id="GO:0003824">
    <property type="term" value="F:catalytic activity"/>
    <property type="evidence" value="ECO:0007669"/>
    <property type="project" value="InterPro"/>
</dbReference>
<dbReference type="CDD" id="cd19543">
    <property type="entry name" value="DCL_NRPS"/>
    <property type="match status" value="1"/>
</dbReference>
<proteinExistence type="inferred from homology"/>
<dbReference type="SMART" id="SM00823">
    <property type="entry name" value="PKS_PP"/>
    <property type="match status" value="2"/>
</dbReference>
<dbReference type="FunFam" id="3.30.559.10:FF:000012">
    <property type="entry name" value="Non-ribosomal peptide synthetase"/>
    <property type="match status" value="1"/>
</dbReference>
<dbReference type="NCBIfam" id="TIGR01733">
    <property type="entry name" value="AA-adenyl-dom"/>
    <property type="match status" value="2"/>
</dbReference>
<dbReference type="GO" id="GO:0005829">
    <property type="term" value="C:cytosol"/>
    <property type="evidence" value="ECO:0007669"/>
    <property type="project" value="TreeGrafter"/>
</dbReference>
<evidence type="ECO:0000256" key="2">
    <source>
        <dbReference type="ARBA" id="ARBA00006432"/>
    </source>
</evidence>
<dbReference type="Pfam" id="PF00501">
    <property type="entry name" value="AMP-binding"/>
    <property type="match status" value="2"/>
</dbReference>
<reference evidence="7 8" key="1">
    <citation type="submission" date="2010-08" db="EMBL/GenBank/DDBJ databases">
        <title>Complete sequence of Clostridium cellulovorans 743B.</title>
        <authorList>
            <consortium name="US DOE Joint Genome Institute"/>
            <person name="Lucas S."/>
            <person name="Copeland A."/>
            <person name="Lapidus A."/>
            <person name="Cheng J.-F."/>
            <person name="Bruce D."/>
            <person name="Goodwin L."/>
            <person name="Pitluck S."/>
            <person name="Chertkov O."/>
            <person name="Detter J.C."/>
            <person name="Han C."/>
            <person name="Tapia R."/>
            <person name="Land M."/>
            <person name="Hauser L."/>
            <person name="Chang Y.-J."/>
            <person name="Jeffries C."/>
            <person name="Kyrpides N."/>
            <person name="Ivanova N."/>
            <person name="Mikhailova N."/>
            <person name="Hemme C.L."/>
            <person name="Woyke T."/>
        </authorList>
    </citation>
    <scope>NUCLEOTIDE SEQUENCE [LARGE SCALE GENOMIC DNA]</scope>
    <source>
        <strain evidence="8">ATCC 35296 / DSM 3052 / OCM 3 / 743B</strain>
    </source>
</reference>
<dbReference type="InterPro" id="IPR036736">
    <property type="entry name" value="ACP-like_sf"/>
</dbReference>